<accession>A0ABV6HQD3</accession>
<dbReference type="PANTHER" id="PTHR31302:SF31">
    <property type="entry name" value="PHOSPHODIESTERASE YAEI"/>
    <property type="match status" value="1"/>
</dbReference>
<keyword evidence="6" id="KW-1185">Reference proteome</keyword>
<feature type="transmembrane region" description="Helical" evidence="3">
    <location>
        <begin position="117"/>
        <end position="137"/>
    </location>
</feature>
<keyword evidence="3" id="KW-0472">Membrane</keyword>
<dbReference type="Gene3D" id="3.60.21.10">
    <property type="match status" value="1"/>
</dbReference>
<evidence type="ECO:0000313" key="5">
    <source>
        <dbReference type="EMBL" id="MFC0321099.1"/>
    </source>
</evidence>
<dbReference type="InterPro" id="IPR051158">
    <property type="entry name" value="Metallophosphoesterase_sf"/>
</dbReference>
<dbReference type="RefSeq" id="WP_130858014.1">
    <property type="nucleotide sequence ID" value="NZ_JBHLWO010000004.1"/>
</dbReference>
<gene>
    <name evidence="5" type="ORF">ACFFI0_22450</name>
</gene>
<protein>
    <submittedName>
        <fullName evidence="5">Metallophosphoesterase</fullName>
    </submittedName>
</protein>
<evidence type="ECO:0000256" key="1">
    <source>
        <dbReference type="ARBA" id="ARBA00022723"/>
    </source>
</evidence>
<dbReference type="PANTHER" id="PTHR31302">
    <property type="entry name" value="TRANSMEMBRANE PROTEIN WITH METALLOPHOSPHOESTERASE DOMAIN-RELATED"/>
    <property type="match status" value="1"/>
</dbReference>
<evidence type="ECO:0000259" key="4">
    <source>
        <dbReference type="Pfam" id="PF00149"/>
    </source>
</evidence>
<dbReference type="EMBL" id="JBHLWO010000004">
    <property type="protein sequence ID" value="MFC0321099.1"/>
    <property type="molecule type" value="Genomic_DNA"/>
</dbReference>
<proteinExistence type="predicted"/>
<comment type="caution">
    <text evidence="5">The sequence shown here is derived from an EMBL/GenBank/DDBJ whole genome shotgun (WGS) entry which is preliminary data.</text>
</comment>
<evidence type="ECO:0000256" key="3">
    <source>
        <dbReference type="SAM" id="Phobius"/>
    </source>
</evidence>
<feature type="transmembrane region" description="Helical" evidence="3">
    <location>
        <begin position="68"/>
        <end position="91"/>
    </location>
</feature>
<dbReference type="Proteomes" id="UP001589774">
    <property type="component" value="Unassembled WGS sequence"/>
</dbReference>
<dbReference type="Pfam" id="PF00149">
    <property type="entry name" value="Metallophos"/>
    <property type="match status" value="1"/>
</dbReference>
<keyword evidence="3" id="KW-0812">Transmembrane</keyword>
<evidence type="ECO:0000313" key="6">
    <source>
        <dbReference type="Proteomes" id="UP001589774"/>
    </source>
</evidence>
<organism evidence="5 6">
    <name type="scientific">Olivibacter oleidegradans</name>
    <dbReference type="NCBI Taxonomy" id="760123"/>
    <lineage>
        <taxon>Bacteria</taxon>
        <taxon>Pseudomonadati</taxon>
        <taxon>Bacteroidota</taxon>
        <taxon>Sphingobacteriia</taxon>
        <taxon>Sphingobacteriales</taxon>
        <taxon>Sphingobacteriaceae</taxon>
        <taxon>Olivibacter</taxon>
    </lineage>
</organism>
<reference evidence="5 6" key="1">
    <citation type="submission" date="2024-09" db="EMBL/GenBank/DDBJ databases">
        <authorList>
            <person name="Sun Q."/>
            <person name="Mori K."/>
        </authorList>
    </citation>
    <scope>NUCLEOTIDE SEQUENCE [LARGE SCALE GENOMIC DNA]</scope>
    <source>
        <strain evidence="5 6">CCM 7765</strain>
    </source>
</reference>
<feature type="transmembrane region" description="Helical" evidence="3">
    <location>
        <begin position="40"/>
        <end position="59"/>
    </location>
</feature>
<sequence>MFSRILFIIPIWLILDFYFFQSLKSVTQNLSSATRNGVHWAYWLFDLVLILIVLFLIFINPKLLPAKYIFVLVGFVLLSLVPKLLVLPFLLLEDITRLGSYAWNFKNNIPYPERRKFIGQIILGVSAVPFLAIIYGMSRGKYQYKVHHHTLYFEDLPEAFDNFTITQLSDIHCGSFTDHASVKRGIELANEQKSDLLVFTGDLVNNESIELDEWQSLFARLNAPFGVYSILGNHDYGDYTEWPSPDAKAANLNRLKTMQKEMGFRLLLDEHVKLEKNGQFINLVGVQNWGKNFARYGNLEKAMSTVDRDSFTVVLSHDPTHWEAEILRHPMPVHLTLAGHTHGMQFGIEIPGFRWSAVKYIYNQWAGLYNKGKQYINVNRGFGFIGFSGRVGIWPEISVITLKKRTV</sequence>
<name>A0ABV6HQD3_9SPHI</name>
<feature type="domain" description="Calcineurin-like phosphoesterase" evidence="4">
    <location>
        <begin position="164"/>
        <end position="343"/>
    </location>
</feature>
<dbReference type="InterPro" id="IPR029052">
    <property type="entry name" value="Metallo-depent_PP-like"/>
</dbReference>
<dbReference type="SUPFAM" id="SSF56300">
    <property type="entry name" value="Metallo-dependent phosphatases"/>
    <property type="match status" value="1"/>
</dbReference>
<keyword evidence="2" id="KW-0378">Hydrolase</keyword>
<feature type="transmembrane region" description="Helical" evidence="3">
    <location>
        <begin position="5"/>
        <end position="20"/>
    </location>
</feature>
<dbReference type="InterPro" id="IPR004843">
    <property type="entry name" value="Calcineurin-like_PHP"/>
</dbReference>
<evidence type="ECO:0000256" key="2">
    <source>
        <dbReference type="ARBA" id="ARBA00022801"/>
    </source>
</evidence>
<keyword evidence="1" id="KW-0479">Metal-binding</keyword>
<keyword evidence="3" id="KW-1133">Transmembrane helix</keyword>